<reference evidence="1" key="1">
    <citation type="journal article" date="2022" name="Front. Genet.">
        <title>Chromosome-Scale Assembly of the Dendrobium nobile Genome Provides Insights Into the Molecular Mechanism of the Biosynthesis of the Medicinal Active Ingredient of Dendrobium.</title>
        <authorList>
            <person name="Xu Q."/>
            <person name="Niu S.-C."/>
            <person name="Li K.-L."/>
            <person name="Zheng P.-J."/>
            <person name="Zhang X.-J."/>
            <person name="Jia Y."/>
            <person name="Liu Y."/>
            <person name="Niu Y.-X."/>
            <person name="Yu L.-H."/>
            <person name="Chen D.-F."/>
            <person name="Zhang G.-Q."/>
        </authorList>
    </citation>
    <scope>NUCLEOTIDE SEQUENCE</scope>
    <source>
        <tissue evidence="1">Leaf</tissue>
    </source>
</reference>
<dbReference type="SUPFAM" id="SSF56219">
    <property type="entry name" value="DNase I-like"/>
    <property type="match status" value="1"/>
</dbReference>
<evidence type="ECO:0008006" key="3">
    <source>
        <dbReference type="Google" id="ProtNLM"/>
    </source>
</evidence>
<keyword evidence="2" id="KW-1185">Reference proteome</keyword>
<accession>A0A8T3CC01</accession>
<dbReference type="PANTHER" id="PTHR31286:SF165">
    <property type="entry name" value="DUF4283 DOMAIN-CONTAINING PROTEIN"/>
    <property type="match status" value="1"/>
</dbReference>
<organism evidence="1 2">
    <name type="scientific">Dendrobium nobile</name>
    <name type="common">Orchid</name>
    <dbReference type="NCBI Taxonomy" id="94219"/>
    <lineage>
        <taxon>Eukaryota</taxon>
        <taxon>Viridiplantae</taxon>
        <taxon>Streptophyta</taxon>
        <taxon>Embryophyta</taxon>
        <taxon>Tracheophyta</taxon>
        <taxon>Spermatophyta</taxon>
        <taxon>Magnoliopsida</taxon>
        <taxon>Liliopsida</taxon>
        <taxon>Asparagales</taxon>
        <taxon>Orchidaceae</taxon>
        <taxon>Epidendroideae</taxon>
        <taxon>Malaxideae</taxon>
        <taxon>Dendrobiinae</taxon>
        <taxon>Dendrobium</taxon>
    </lineage>
</organism>
<sequence>MAPVWIRMPNLSFQWWDEVNVCRIASMVGTPYLIDGNMFQWERREFARIFVRIKLDDKLPLGVWVEGSQVLEGGMADSNNMYGHWVHIKYGKGRFKNKNFNKVWTRSLKEEAVKVKVPIDIPSVQKISEVAEGRKDPKGEPTIHIAVIEFNAMEQLINVTDSTEIVRKLFVDSGNVLIVLKKFGVLNQVVEEGEILCTDKVVGLIVARRFCNQGARKKNASLYLKEIVKDHGVFFVGLIETKLSSIERREIDSMICLDWQYFQVPSEGLSGGILVLWKDNFASFNVLDFSSQLVIGELDVPNKGRWRLATIYVNKDVYRRRLLWEKLELFFNTDLPLVIGVTSIVYLLRRTKGEGKDLLFSQVPKEMKSFLPYKDLHDVGCVGPRFIWCNNKVGAERILE</sequence>
<evidence type="ECO:0000313" key="1">
    <source>
        <dbReference type="EMBL" id="KAI0530932.1"/>
    </source>
</evidence>
<name>A0A8T3CC01_DENNO</name>
<dbReference type="OrthoDB" id="685803at2759"/>
<proteinExistence type="predicted"/>
<protein>
    <recommendedName>
        <fullName evidence="3">DUF4283 domain-containing protein</fullName>
    </recommendedName>
</protein>
<dbReference type="AlphaFoldDB" id="A0A8T3CC01"/>
<dbReference type="Proteomes" id="UP000829196">
    <property type="component" value="Unassembled WGS sequence"/>
</dbReference>
<dbReference type="InterPro" id="IPR040256">
    <property type="entry name" value="At4g02000-like"/>
</dbReference>
<dbReference type="InterPro" id="IPR036691">
    <property type="entry name" value="Endo/exonu/phosph_ase_sf"/>
</dbReference>
<dbReference type="PANTHER" id="PTHR31286">
    <property type="entry name" value="GLYCINE-RICH CELL WALL STRUCTURAL PROTEIN 1.8-LIKE"/>
    <property type="match status" value="1"/>
</dbReference>
<dbReference type="EMBL" id="JAGYWB010000001">
    <property type="protein sequence ID" value="KAI0530932.1"/>
    <property type="molecule type" value="Genomic_DNA"/>
</dbReference>
<comment type="caution">
    <text evidence="1">The sequence shown here is derived from an EMBL/GenBank/DDBJ whole genome shotgun (WGS) entry which is preliminary data.</text>
</comment>
<gene>
    <name evidence="1" type="ORF">KFK09_000480</name>
</gene>
<evidence type="ECO:0000313" key="2">
    <source>
        <dbReference type="Proteomes" id="UP000829196"/>
    </source>
</evidence>